<proteinExistence type="predicted"/>
<name>A0ABV9VYW8_9ACTN</name>
<dbReference type="Proteomes" id="UP001595912">
    <property type="component" value="Unassembled WGS sequence"/>
</dbReference>
<gene>
    <name evidence="1" type="ORF">ACFPIJ_18660</name>
</gene>
<dbReference type="EMBL" id="JBHSIU010000019">
    <property type="protein sequence ID" value="MFC4999851.1"/>
    <property type="molecule type" value="Genomic_DNA"/>
</dbReference>
<dbReference type="Pfam" id="PF21997">
    <property type="entry name" value="DUF6928"/>
    <property type="match status" value="1"/>
</dbReference>
<dbReference type="InterPro" id="IPR053847">
    <property type="entry name" value="DUF6928"/>
</dbReference>
<evidence type="ECO:0000313" key="2">
    <source>
        <dbReference type="Proteomes" id="UP001595912"/>
    </source>
</evidence>
<reference evidence="2" key="1">
    <citation type="journal article" date="2019" name="Int. J. Syst. Evol. Microbiol.">
        <title>The Global Catalogue of Microorganisms (GCM) 10K type strain sequencing project: providing services to taxonomists for standard genome sequencing and annotation.</title>
        <authorList>
            <consortium name="The Broad Institute Genomics Platform"/>
            <consortium name="The Broad Institute Genome Sequencing Center for Infectious Disease"/>
            <person name="Wu L."/>
            <person name="Ma J."/>
        </authorList>
    </citation>
    <scope>NUCLEOTIDE SEQUENCE [LARGE SCALE GENOMIC DNA]</scope>
    <source>
        <strain evidence="2">CGMCC 4.7152</strain>
    </source>
</reference>
<comment type="caution">
    <text evidence="1">The sequence shown here is derived from an EMBL/GenBank/DDBJ whole genome shotgun (WGS) entry which is preliminary data.</text>
</comment>
<dbReference type="RefSeq" id="WP_380116402.1">
    <property type="nucleotide sequence ID" value="NZ_JBHSIU010000019.1"/>
</dbReference>
<accession>A0ABV9VYW8</accession>
<keyword evidence="2" id="KW-1185">Reference proteome</keyword>
<protein>
    <submittedName>
        <fullName evidence="1">DUF6928 family protein</fullName>
    </submittedName>
</protein>
<organism evidence="1 2">
    <name type="scientific">Dactylosporangium cerinum</name>
    <dbReference type="NCBI Taxonomy" id="1434730"/>
    <lineage>
        <taxon>Bacteria</taxon>
        <taxon>Bacillati</taxon>
        <taxon>Actinomycetota</taxon>
        <taxon>Actinomycetes</taxon>
        <taxon>Micromonosporales</taxon>
        <taxon>Micromonosporaceae</taxon>
        <taxon>Dactylosporangium</taxon>
    </lineage>
</organism>
<evidence type="ECO:0000313" key="1">
    <source>
        <dbReference type="EMBL" id="MFC4999851.1"/>
    </source>
</evidence>
<sequence>MGAKTGLLAFADGPAPDLLRGVTRPDRERTDALVRRLYPSGELEKVEGSNLSEGCYPPERLTYAGSFPGIDVLGDQRFMIDRPSELPEHLAKEGQGRRTILHAMHSVVDWLAFAVWEDGQVVRSLSLSPDGGVIEDIGAPLPFEMPYWAGEHPMTPVPGWPNQEPYPLPFHPLDLGEDALRALFGFILEGRPSPSDVDADSILLEGYRTHDPGDAERDAQHAEARKLLKNMKRRTFTYGPDGTLVEITP</sequence>